<organism evidence="1">
    <name type="scientific">freshwater metagenome</name>
    <dbReference type="NCBI Taxonomy" id="449393"/>
    <lineage>
        <taxon>unclassified sequences</taxon>
        <taxon>metagenomes</taxon>
        <taxon>ecological metagenomes</taxon>
    </lineage>
</organism>
<dbReference type="AlphaFoldDB" id="A0A6J6SR45"/>
<accession>A0A6J6SR45</accession>
<reference evidence="1" key="1">
    <citation type="submission" date="2020-05" db="EMBL/GenBank/DDBJ databases">
        <authorList>
            <person name="Chiriac C."/>
            <person name="Salcher M."/>
            <person name="Ghai R."/>
            <person name="Kavagutti S V."/>
        </authorList>
    </citation>
    <scope>NUCLEOTIDE SEQUENCE</scope>
</reference>
<protein>
    <submittedName>
        <fullName evidence="1">Unannotated protein</fullName>
    </submittedName>
</protein>
<gene>
    <name evidence="1" type="ORF">UFOPK2810_00107</name>
</gene>
<evidence type="ECO:0000313" key="1">
    <source>
        <dbReference type="EMBL" id="CAB4737233.1"/>
    </source>
</evidence>
<sequence>MLWVHRGVPEFISIHFTKALVTLDGFVLWQPPAGSEARLDDDVALAVGVGELGLLA</sequence>
<proteinExistence type="predicted"/>
<name>A0A6J6SR45_9ZZZZ</name>
<dbReference type="EMBL" id="CAEZYZ010000009">
    <property type="protein sequence ID" value="CAB4737233.1"/>
    <property type="molecule type" value="Genomic_DNA"/>
</dbReference>